<comment type="caution">
    <text evidence="5">The sequence shown here is derived from an EMBL/GenBank/DDBJ whole genome shotgun (WGS) entry which is preliminary data.</text>
</comment>
<organism evidence="5 6">
    <name type="scientific">candidate division WS5 bacterium</name>
    <dbReference type="NCBI Taxonomy" id="2093353"/>
    <lineage>
        <taxon>Bacteria</taxon>
        <taxon>candidate division WS5</taxon>
    </lineage>
</organism>
<dbReference type="Gene3D" id="3.40.50.300">
    <property type="entry name" value="P-loop containing nucleotide triphosphate hydrolases"/>
    <property type="match status" value="1"/>
</dbReference>
<dbReference type="Proteomes" id="UP000285655">
    <property type="component" value="Unassembled WGS sequence"/>
</dbReference>
<dbReference type="AlphaFoldDB" id="A0A419DFK0"/>
<dbReference type="SUPFAM" id="SSF52540">
    <property type="entry name" value="P-loop containing nucleoside triphosphate hydrolases"/>
    <property type="match status" value="1"/>
</dbReference>
<dbReference type="GO" id="GO:0022857">
    <property type="term" value="F:transmembrane transporter activity"/>
    <property type="evidence" value="ECO:0007669"/>
    <property type="project" value="TreeGrafter"/>
</dbReference>
<dbReference type="CDD" id="cd03255">
    <property type="entry name" value="ABC_MJ0796_LolCDE_FtsE"/>
    <property type="match status" value="1"/>
</dbReference>
<keyword evidence="1" id="KW-0813">Transport</keyword>
<accession>A0A419DFK0</accession>
<sequence length="254" mass="28806">MSKKRTPTLEVKGLKKSFLVGEEEIPVLKGIDLEIGFGEFVVILGPSGCGKSTLLNTILGLEEPTEGKVLVRGNDIYTMDEDGRASFRRKRFGIVYQQSNWIKSLNVLENVAFPLNIAGIPHRASIKKARDILYLFKFEKFEKYHPMELSGGQQQRLSMCRALVTNPWIVMADEPTGNLDTVSAEDLMYDLKVLNVESKRTMIMVTHNPAYERYATKLVQMEDGLIKSIKQLSKPQISLEEEERVIDLAEEIIR</sequence>
<dbReference type="InterPro" id="IPR027417">
    <property type="entry name" value="P-loop_NTPase"/>
</dbReference>
<name>A0A419DFK0_9BACT</name>
<protein>
    <submittedName>
        <fullName evidence="5">ABC transporter ATP-binding protein</fullName>
    </submittedName>
</protein>
<dbReference type="PANTHER" id="PTHR24220">
    <property type="entry name" value="IMPORT ATP-BINDING PROTEIN"/>
    <property type="match status" value="1"/>
</dbReference>
<evidence type="ECO:0000313" key="5">
    <source>
        <dbReference type="EMBL" id="RJO61916.1"/>
    </source>
</evidence>
<dbReference type="InterPro" id="IPR017911">
    <property type="entry name" value="MacB-like_ATP-bd"/>
</dbReference>
<dbReference type="GO" id="GO:0005886">
    <property type="term" value="C:plasma membrane"/>
    <property type="evidence" value="ECO:0007669"/>
    <property type="project" value="TreeGrafter"/>
</dbReference>
<proteinExistence type="predicted"/>
<evidence type="ECO:0000256" key="3">
    <source>
        <dbReference type="ARBA" id="ARBA00022840"/>
    </source>
</evidence>
<dbReference type="EMBL" id="QZJW01000007">
    <property type="protein sequence ID" value="RJO61916.1"/>
    <property type="molecule type" value="Genomic_DNA"/>
</dbReference>
<feature type="domain" description="ABC transporter" evidence="4">
    <location>
        <begin position="9"/>
        <end position="248"/>
    </location>
</feature>
<dbReference type="PROSITE" id="PS00211">
    <property type="entry name" value="ABC_TRANSPORTER_1"/>
    <property type="match status" value="1"/>
</dbReference>
<evidence type="ECO:0000256" key="2">
    <source>
        <dbReference type="ARBA" id="ARBA00022741"/>
    </source>
</evidence>
<dbReference type="InterPro" id="IPR017871">
    <property type="entry name" value="ABC_transporter-like_CS"/>
</dbReference>
<evidence type="ECO:0000256" key="1">
    <source>
        <dbReference type="ARBA" id="ARBA00022448"/>
    </source>
</evidence>
<dbReference type="InterPro" id="IPR003439">
    <property type="entry name" value="ABC_transporter-like_ATP-bd"/>
</dbReference>
<dbReference type="PROSITE" id="PS50893">
    <property type="entry name" value="ABC_TRANSPORTER_2"/>
    <property type="match status" value="1"/>
</dbReference>
<dbReference type="GO" id="GO:0005524">
    <property type="term" value="F:ATP binding"/>
    <property type="evidence" value="ECO:0007669"/>
    <property type="project" value="UniProtKB-KW"/>
</dbReference>
<gene>
    <name evidence="5" type="ORF">C4544_01370</name>
</gene>
<reference evidence="5 6" key="1">
    <citation type="journal article" date="2017" name="ISME J.">
        <title>Energy and carbon metabolisms in a deep terrestrial subsurface fluid microbial community.</title>
        <authorList>
            <person name="Momper L."/>
            <person name="Jungbluth S.P."/>
            <person name="Lee M.D."/>
            <person name="Amend J.P."/>
        </authorList>
    </citation>
    <scope>NUCLEOTIDE SEQUENCE [LARGE SCALE GENOMIC DNA]</scope>
    <source>
        <strain evidence="5">SURF_29</strain>
    </source>
</reference>
<evidence type="ECO:0000259" key="4">
    <source>
        <dbReference type="PROSITE" id="PS50893"/>
    </source>
</evidence>
<keyword evidence="2" id="KW-0547">Nucleotide-binding</keyword>
<dbReference type="InterPro" id="IPR015854">
    <property type="entry name" value="ABC_transpr_LolD-like"/>
</dbReference>
<dbReference type="InterPro" id="IPR003593">
    <property type="entry name" value="AAA+_ATPase"/>
</dbReference>
<keyword evidence="3 5" id="KW-0067">ATP-binding</keyword>
<dbReference type="GO" id="GO:0016887">
    <property type="term" value="F:ATP hydrolysis activity"/>
    <property type="evidence" value="ECO:0007669"/>
    <property type="project" value="InterPro"/>
</dbReference>
<dbReference type="SMART" id="SM00382">
    <property type="entry name" value="AAA"/>
    <property type="match status" value="1"/>
</dbReference>
<evidence type="ECO:0000313" key="6">
    <source>
        <dbReference type="Proteomes" id="UP000285655"/>
    </source>
</evidence>
<dbReference type="Pfam" id="PF00005">
    <property type="entry name" value="ABC_tran"/>
    <property type="match status" value="1"/>
</dbReference>